<dbReference type="NCBIfam" id="NF007356">
    <property type="entry name" value="PRK09852.1"/>
    <property type="match status" value="1"/>
</dbReference>
<evidence type="ECO:0000313" key="9">
    <source>
        <dbReference type="Proteomes" id="UP000294619"/>
    </source>
</evidence>
<reference evidence="8 10" key="2">
    <citation type="submission" date="2019-05" db="EMBL/GenBank/DDBJ databases">
        <title>Pasteurellaceae isolates from reptiles.</title>
        <authorList>
            <person name="Bojesen A.M."/>
            <person name="Lund E."/>
        </authorList>
    </citation>
    <scope>NUCLEOTIDE SEQUENCE [LARGE SCALE GENOMIC DNA]</scope>
    <source>
        <strain evidence="8 10">ELNT2x</strain>
    </source>
</reference>
<evidence type="ECO:0000256" key="6">
    <source>
        <dbReference type="RuleBase" id="RU004468"/>
    </source>
</evidence>
<keyword evidence="3 6" id="KW-0326">Glycosidase</keyword>
<proteinExistence type="inferred from homology"/>
<evidence type="ECO:0000256" key="2">
    <source>
        <dbReference type="ARBA" id="ARBA00022801"/>
    </source>
</evidence>
<accession>A0A4V2W2T0</accession>
<evidence type="ECO:0000313" key="8">
    <source>
        <dbReference type="EMBL" id="TNG93351.1"/>
    </source>
</evidence>
<dbReference type="GO" id="GO:0016052">
    <property type="term" value="P:carbohydrate catabolic process"/>
    <property type="evidence" value="ECO:0007669"/>
    <property type="project" value="TreeGrafter"/>
</dbReference>
<dbReference type="GO" id="GO:0005829">
    <property type="term" value="C:cytosol"/>
    <property type="evidence" value="ECO:0007669"/>
    <property type="project" value="TreeGrafter"/>
</dbReference>
<keyword evidence="10" id="KW-1185">Reference proteome</keyword>
<dbReference type="InterPro" id="IPR001360">
    <property type="entry name" value="Glyco_hydro_1"/>
</dbReference>
<evidence type="ECO:0000256" key="3">
    <source>
        <dbReference type="ARBA" id="ARBA00023295"/>
    </source>
</evidence>
<dbReference type="PRINTS" id="PR00131">
    <property type="entry name" value="GLHYDRLASE1"/>
</dbReference>
<evidence type="ECO:0000313" key="7">
    <source>
        <dbReference type="EMBL" id="TCV89299.1"/>
    </source>
</evidence>
<dbReference type="Proteomes" id="UP000294619">
    <property type="component" value="Unassembled WGS sequence"/>
</dbReference>
<evidence type="ECO:0000256" key="1">
    <source>
        <dbReference type="ARBA" id="ARBA00010838"/>
    </source>
</evidence>
<comment type="caution">
    <text evidence="7">The sequence shown here is derived from an EMBL/GenBank/DDBJ whole genome shotgun (WGS) entry which is preliminary data.</text>
</comment>
<dbReference type="EMBL" id="VDGV01000009">
    <property type="protein sequence ID" value="TNG93351.1"/>
    <property type="molecule type" value="Genomic_DNA"/>
</dbReference>
<dbReference type="AlphaFoldDB" id="A0A4V2W2T0"/>
<protein>
    <submittedName>
        <fullName evidence="7">6-phospho-beta-glucosidase</fullName>
        <ecNumber evidence="8">3.2.1.86</ecNumber>
    </submittedName>
</protein>
<dbReference type="EC" id="3.2.1.86" evidence="8"/>
<reference evidence="7 9" key="1">
    <citation type="submission" date="2019-03" db="EMBL/GenBank/DDBJ databases">
        <title>Genomic Encyclopedia of Type Strains, Phase IV (KMG-IV): sequencing the most valuable type-strain genomes for metagenomic binning, comparative biology and taxonomic classification.</title>
        <authorList>
            <person name="Goeker M."/>
        </authorList>
    </citation>
    <scope>NUCLEOTIDE SEQUENCE [LARGE SCALE GENOMIC DNA]</scope>
    <source>
        <strain evidence="7 9">DSM 28140</strain>
    </source>
</reference>
<dbReference type="RefSeq" id="WP_132965106.1">
    <property type="nucleotide sequence ID" value="NZ_LEKL01000019.1"/>
</dbReference>
<dbReference type="PROSITE" id="PS00572">
    <property type="entry name" value="GLYCOSYL_HYDROL_F1_1"/>
    <property type="match status" value="1"/>
</dbReference>
<dbReference type="Pfam" id="PF00232">
    <property type="entry name" value="Glyco_hydro_1"/>
    <property type="match status" value="1"/>
</dbReference>
<comment type="similarity">
    <text evidence="1 5">Belongs to the glycosyl hydrolase 1 family.</text>
</comment>
<dbReference type="SUPFAM" id="SSF51445">
    <property type="entry name" value="(Trans)glycosidases"/>
    <property type="match status" value="1"/>
</dbReference>
<dbReference type="InterPro" id="IPR017853">
    <property type="entry name" value="GH"/>
</dbReference>
<feature type="active site" description="Nucleophile" evidence="4">
    <location>
        <position position="387"/>
    </location>
</feature>
<dbReference type="Gene3D" id="3.20.20.80">
    <property type="entry name" value="Glycosidases"/>
    <property type="match status" value="1"/>
</dbReference>
<dbReference type="Proteomes" id="UP000305526">
    <property type="component" value="Unassembled WGS sequence"/>
</dbReference>
<dbReference type="InterPro" id="IPR033132">
    <property type="entry name" value="GH_1_N_CS"/>
</dbReference>
<evidence type="ECO:0000256" key="4">
    <source>
        <dbReference type="PROSITE-ProRule" id="PRU10055"/>
    </source>
</evidence>
<dbReference type="EMBL" id="SMCP01000002">
    <property type="protein sequence ID" value="TCV89299.1"/>
    <property type="molecule type" value="Genomic_DNA"/>
</dbReference>
<dbReference type="FunFam" id="3.20.20.80:FF:000004">
    <property type="entry name" value="Beta-glucosidase 6-phospho-beta-glucosidase"/>
    <property type="match status" value="1"/>
</dbReference>
<dbReference type="InterPro" id="IPR018120">
    <property type="entry name" value="Glyco_hydro_1_AS"/>
</dbReference>
<sequence length="489" mass="55739">MSNLKPFPKGFLWGGATAANQIEGGFDADGKGLSSADMVAYVPKAERGAHSASIEISSQELADILSGKKQARFPKREGIDFYHRYKEDIALFAEMGFKMLRISIHWARIFPNGYDEQPNEAGLAYYEEMFKEMHKHGIEPMVTLCHYETPLGLTEKYNGWLGREVVGHFLRYAETVFTRYKDLVKYWLTFNEINMITMHSPFTGGGVVIDRVPQAEQENAKYQALHHQFIASSLATKALHEIIPGGQMGCMLARLPHYAYTADPQDQRLAQWLNQQNLYFTDVHARGEYPKYMLRHWAENNVKIQKELSDDAILKQYPVDFISFSYYVSLTATTHDNAERVGGNLMGGVKNPYLQASDWGWQIDPIGLRITLNDMYDRYQIPLFIVENGLGAYDNVEADGNIHDDYRIAYHRAHIQQMQEAINDGVDLRGYLSWGPIDLVSMSTSEMSKRYGFIYVDIDDDGNGTKARSRKDSFFWYKKVIASNGADLS</sequence>
<dbReference type="PANTHER" id="PTHR10353">
    <property type="entry name" value="GLYCOSYL HYDROLASE"/>
    <property type="match status" value="1"/>
</dbReference>
<dbReference type="GO" id="GO:0008706">
    <property type="term" value="F:6-phospho-beta-glucosidase activity"/>
    <property type="evidence" value="ECO:0007669"/>
    <property type="project" value="UniProtKB-EC"/>
</dbReference>
<name>A0A4V2W2T0_9PAST</name>
<dbReference type="PROSITE" id="PS00653">
    <property type="entry name" value="GLYCOSYL_HYDROL_F1_2"/>
    <property type="match status" value="1"/>
</dbReference>
<dbReference type="PANTHER" id="PTHR10353:SF122">
    <property type="entry name" value="6-PHOSPHO-BETA-GLUCOSIDASE ASCB-RELATED"/>
    <property type="match status" value="1"/>
</dbReference>
<evidence type="ECO:0000313" key="10">
    <source>
        <dbReference type="Proteomes" id="UP000305526"/>
    </source>
</evidence>
<keyword evidence="2 6" id="KW-0378">Hydrolase</keyword>
<gene>
    <name evidence="8" type="primary">ascB</name>
    <name evidence="7" type="ORF">EDC16_102176</name>
    <name evidence="8" type="ORF">FHQ21_01865</name>
</gene>
<organism evidence="7 9">
    <name type="scientific">Testudinibacter aquarius</name>
    <dbReference type="NCBI Taxonomy" id="1524974"/>
    <lineage>
        <taxon>Bacteria</taxon>
        <taxon>Pseudomonadati</taxon>
        <taxon>Pseudomonadota</taxon>
        <taxon>Gammaproteobacteria</taxon>
        <taxon>Pasteurellales</taxon>
        <taxon>Pasteurellaceae</taxon>
        <taxon>Testudinibacter</taxon>
    </lineage>
</organism>
<evidence type="ECO:0000256" key="5">
    <source>
        <dbReference type="RuleBase" id="RU003690"/>
    </source>
</evidence>